<dbReference type="GO" id="GO:0004407">
    <property type="term" value="F:histone deacetylase activity"/>
    <property type="evidence" value="ECO:0007669"/>
    <property type="project" value="TreeGrafter"/>
</dbReference>
<dbReference type="Pfam" id="PF00850">
    <property type="entry name" value="Hist_deacetyl"/>
    <property type="match status" value="1"/>
</dbReference>
<feature type="compositionally biased region" description="Polar residues" evidence="1">
    <location>
        <begin position="525"/>
        <end position="541"/>
    </location>
</feature>
<dbReference type="InterPro" id="IPR053244">
    <property type="entry name" value="HDAC_HD_type_1"/>
</dbReference>
<dbReference type="InterPro" id="IPR037138">
    <property type="entry name" value="His_deacetylse_dom_sf"/>
</dbReference>
<evidence type="ECO:0000256" key="1">
    <source>
        <dbReference type="SAM" id="MobiDB-lite"/>
    </source>
</evidence>
<dbReference type="PANTHER" id="PTHR47558">
    <property type="entry name" value="HISTONE DEACETYLASE HOS3"/>
    <property type="match status" value="1"/>
</dbReference>
<dbReference type="GO" id="GO:0005634">
    <property type="term" value="C:nucleus"/>
    <property type="evidence" value="ECO:0007669"/>
    <property type="project" value="TreeGrafter"/>
</dbReference>
<organism evidence="4">
    <name type="scientific">Laccaria bicolor (strain S238N-H82 / ATCC MYA-4686)</name>
    <name type="common">Bicoloured deceiver</name>
    <name type="synonym">Laccaria laccata var. bicolor</name>
    <dbReference type="NCBI Taxonomy" id="486041"/>
    <lineage>
        <taxon>Eukaryota</taxon>
        <taxon>Fungi</taxon>
        <taxon>Dikarya</taxon>
        <taxon>Basidiomycota</taxon>
        <taxon>Agaricomycotina</taxon>
        <taxon>Agaricomycetes</taxon>
        <taxon>Agaricomycetidae</taxon>
        <taxon>Agaricales</taxon>
        <taxon>Agaricineae</taxon>
        <taxon>Hydnangiaceae</taxon>
        <taxon>Laccaria</taxon>
    </lineage>
</organism>
<feature type="compositionally biased region" description="Polar residues" evidence="1">
    <location>
        <begin position="549"/>
        <end position="582"/>
    </location>
</feature>
<sequence>MATMPSDLLVTKKAFAFFQNACLQHRFIRSKDTSNIVERPERLRAVSIGLAAAIARLEEVVSSGAPNQTTSSSTAKQPDPNDLAEVMGRMKLEHDSPLFVRSPVSVVQSQATVDILNNPAVKFVHGDIEGDVYLENLKAWVKGSSDKVLNNECEIPEHLSQGDLYRRLFAICVTRPKRLILFLVCPESIDAIQGAVGTVCQAVDMVVASSRGASGASGASSTSRRAFVAIRPPGHHCGEDTPSGFCFINNVAVGAAHAHLQHGINRIVIVDIDLHHGNGTQSIVWQINEETYRKVLEQKGGGPPSSPGPQIYYGSTHDILSYPCEDGKLNLIQAASVSIHKSHGQYIENVHLQEYTSEEHFWDALYKHEYSKVLRRAEEFLDGTGGPGDDVMVFISCGMDACEHEYESMSRHNRKVPSSFYYRFAQDACALSEKYARGRVVSVLEGGYSDRALISGAMAHMCGLVDLPSSLKIEEDWWSVENLIKLEKLTKRRRGGRPSLGASGSAEPWLERTIAILEPLETLSVSSSRRPIASTPPTSMTLRDRTKVKTTSAAGSPSRPSTTPAKSTVPASASAPNASGTSGFEAGSTEGDATRTNKLPRVILRLGPKPPDTT</sequence>
<dbReference type="GeneID" id="6072709"/>
<gene>
    <name evidence="3" type="primary">HDA16206</name>
    <name evidence="3" type="ORF">LACBIDRAFT_312055</name>
</gene>
<feature type="compositionally biased region" description="Polar residues" evidence="1">
    <location>
        <begin position="64"/>
        <end position="76"/>
    </location>
</feature>
<accession>B0CYZ3</accession>
<dbReference type="EMBL" id="DS547094">
    <property type="protein sequence ID" value="EDR12535.1"/>
    <property type="molecule type" value="Genomic_DNA"/>
</dbReference>
<keyword evidence="4" id="KW-1185">Reference proteome</keyword>
<dbReference type="KEGG" id="lbc:LACBIDRAFT_312055"/>
<name>B0CYZ3_LACBS</name>
<dbReference type="InterPro" id="IPR000286">
    <property type="entry name" value="HDACs"/>
</dbReference>
<dbReference type="RefSeq" id="XP_001876799.1">
    <property type="nucleotide sequence ID" value="XM_001876764.1"/>
</dbReference>
<dbReference type="SUPFAM" id="SSF52768">
    <property type="entry name" value="Arginase/deacetylase"/>
    <property type="match status" value="1"/>
</dbReference>
<evidence type="ECO:0000313" key="4">
    <source>
        <dbReference type="Proteomes" id="UP000001194"/>
    </source>
</evidence>
<dbReference type="OrthoDB" id="5232919at2759"/>
<dbReference type="STRING" id="486041.B0CYZ3"/>
<proteinExistence type="predicted"/>
<dbReference type="HOGENOM" id="CLU_013370_2_1_1"/>
<dbReference type="InterPro" id="IPR023696">
    <property type="entry name" value="Ureohydrolase_dom_sf"/>
</dbReference>
<dbReference type="InParanoid" id="B0CYZ3"/>
<evidence type="ECO:0000259" key="2">
    <source>
        <dbReference type="Pfam" id="PF00850"/>
    </source>
</evidence>
<protein>
    <submittedName>
        <fullName evidence="3">Histone deacetylase complex protein</fullName>
    </submittedName>
</protein>
<reference evidence="3 4" key="1">
    <citation type="journal article" date="2008" name="Nature">
        <title>The genome of Laccaria bicolor provides insights into mycorrhizal symbiosis.</title>
        <authorList>
            <person name="Martin F."/>
            <person name="Aerts A."/>
            <person name="Ahren D."/>
            <person name="Brun A."/>
            <person name="Danchin E.G.J."/>
            <person name="Duchaussoy F."/>
            <person name="Gibon J."/>
            <person name="Kohler A."/>
            <person name="Lindquist E."/>
            <person name="Pereda V."/>
            <person name="Salamov A."/>
            <person name="Shapiro H.J."/>
            <person name="Wuyts J."/>
            <person name="Blaudez D."/>
            <person name="Buee M."/>
            <person name="Brokstein P."/>
            <person name="Canbaeck B."/>
            <person name="Cohen D."/>
            <person name="Courty P.E."/>
            <person name="Coutinho P.M."/>
            <person name="Delaruelle C."/>
            <person name="Detter J.C."/>
            <person name="Deveau A."/>
            <person name="DiFazio S."/>
            <person name="Duplessis S."/>
            <person name="Fraissinet-Tachet L."/>
            <person name="Lucic E."/>
            <person name="Frey-Klett P."/>
            <person name="Fourrey C."/>
            <person name="Feussner I."/>
            <person name="Gay G."/>
            <person name="Grimwood J."/>
            <person name="Hoegger P.J."/>
            <person name="Jain P."/>
            <person name="Kilaru S."/>
            <person name="Labbe J."/>
            <person name="Lin Y.C."/>
            <person name="Legue V."/>
            <person name="Le Tacon F."/>
            <person name="Marmeisse R."/>
            <person name="Melayah D."/>
            <person name="Montanini B."/>
            <person name="Muratet M."/>
            <person name="Nehls U."/>
            <person name="Niculita-Hirzel H."/>
            <person name="Oudot-Le Secq M.P."/>
            <person name="Peter M."/>
            <person name="Quesneville H."/>
            <person name="Rajashekar B."/>
            <person name="Reich M."/>
            <person name="Rouhier N."/>
            <person name="Schmutz J."/>
            <person name="Yin T."/>
            <person name="Chalot M."/>
            <person name="Henrissat B."/>
            <person name="Kuees U."/>
            <person name="Lucas S."/>
            <person name="Van de Peer Y."/>
            <person name="Podila G.K."/>
            <person name="Polle A."/>
            <person name="Pukkila P.J."/>
            <person name="Richardson P.M."/>
            <person name="Rouze P."/>
            <person name="Sanders I.R."/>
            <person name="Stajich J.E."/>
            <person name="Tunlid A."/>
            <person name="Tuskan G."/>
            <person name="Grigoriev I.V."/>
        </authorList>
    </citation>
    <scope>NUCLEOTIDE SEQUENCE [LARGE SCALE GENOMIC DNA]</scope>
    <source>
        <strain evidence="4">S238N-H82 / ATCC MYA-4686</strain>
    </source>
</reference>
<dbReference type="Gene3D" id="3.40.800.20">
    <property type="entry name" value="Histone deacetylase domain"/>
    <property type="match status" value="1"/>
</dbReference>
<dbReference type="AlphaFoldDB" id="B0CYZ3"/>
<feature type="domain" description="Histone deacetylase" evidence="2">
    <location>
        <begin position="183"/>
        <end position="461"/>
    </location>
</feature>
<feature type="region of interest" description="Disordered" evidence="1">
    <location>
        <begin position="525"/>
        <end position="614"/>
    </location>
</feature>
<feature type="region of interest" description="Disordered" evidence="1">
    <location>
        <begin position="63"/>
        <end position="82"/>
    </location>
</feature>
<dbReference type="GO" id="GO:0010468">
    <property type="term" value="P:regulation of gene expression"/>
    <property type="evidence" value="ECO:0007669"/>
    <property type="project" value="UniProtKB-ARBA"/>
</dbReference>
<dbReference type="Proteomes" id="UP000001194">
    <property type="component" value="Unassembled WGS sequence"/>
</dbReference>
<evidence type="ECO:0000313" key="3">
    <source>
        <dbReference type="EMBL" id="EDR12535.1"/>
    </source>
</evidence>
<dbReference type="InterPro" id="IPR023801">
    <property type="entry name" value="His_deacetylse_dom"/>
</dbReference>
<dbReference type="PRINTS" id="PR01270">
    <property type="entry name" value="HDASUPER"/>
</dbReference>
<dbReference type="PANTHER" id="PTHR47558:SF1">
    <property type="entry name" value="HISTONE DEACETYLASE HOS3"/>
    <property type="match status" value="1"/>
</dbReference>